<dbReference type="GO" id="GO:0016020">
    <property type="term" value="C:membrane"/>
    <property type="evidence" value="ECO:0007669"/>
    <property type="project" value="TreeGrafter"/>
</dbReference>
<evidence type="ECO:0000256" key="3">
    <source>
        <dbReference type="RuleBase" id="RU000363"/>
    </source>
</evidence>
<dbReference type="Gene3D" id="3.40.50.720">
    <property type="entry name" value="NAD(P)-binding Rossmann-like Domain"/>
    <property type="match status" value="1"/>
</dbReference>
<dbReference type="PANTHER" id="PTHR44196:SF2">
    <property type="entry name" value="SHORT-CHAIN DEHYDROGENASE-RELATED"/>
    <property type="match status" value="1"/>
</dbReference>
<evidence type="ECO:0000256" key="2">
    <source>
        <dbReference type="ARBA" id="ARBA00023002"/>
    </source>
</evidence>
<keyword evidence="5" id="KW-1185">Reference proteome</keyword>
<reference evidence="4 5" key="1">
    <citation type="journal article" date="2017" name="BMC Genomics">
        <title>Comparative genomic and phylogenomic analyses of the Bifidobacteriaceae family.</title>
        <authorList>
            <person name="Lugli G.A."/>
            <person name="Milani C."/>
            <person name="Turroni F."/>
            <person name="Duranti S."/>
            <person name="Mancabelli L."/>
            <person name="Mangifesta M."/>
            <person name="Ferrario C."/>
            <person name="Modesto M."/>
            <person name="Mattarelli P."/>
            <person name="Jiri K."/>
            <person name="van Sinderen D."/>
            <person name="Ventura M."/>
        </authorList>
    </citation>
    <scope>NUCLEOTIDE SEQUENCE [LARGE SCALE GENOMIC DNA]</scope>
    <source>
        <strain evidence="4 5">DSM 24744</strain>
    </source>
</reference>
<accession>A0A261EZ75</accession>
<dbReference type="PANTHER" id="PTHR44196">
    <property type="entry name" value="DEHYDROGENASE/REDUCTASE SDR FAMILY MEMBER 7B"/>
    <property type="match status" value="1"/>
</dbReference>
<dbReference type="Proteomes" id="UP000216454">
    <property type="component" value="Unassembled WGS sequence"/>
</dbReference>
<organism evidence="4 5">
    <name type="scientific">Pseudoscardovia suis</name>
    <dbReference type="NCBI Taxonomy" id="987063"/>
    <lineage>
        <taxon>Bacteria</taxon>
        <taxon>Bacillati</taxon>
        <taxon>Actinomycetota</taxon>
        <taxon>Actinomycetes</taxon>
        <taxon>Bifidobacteriales</taxon>
        <taxon>Bifidobacteriaceae</taxon>
        <taxon>Pseudoscardovia</taxon>
    </lineage>
</organism>
<dbReference type="Pfam" id="PF00106">
    <property type="entry name" value="adh_short"/>
    <property type="match status" value="1"/>
</dbReference>
<dbReference type="RefSeq" id="WP_094691086.1">
    <property type="nucleotide sequence ID" value="NZ_MWWQ01000006.1"/>
</dbReference>
<evidence type="ECO:0000313" key="5">
    <source>
        <dbReference type="Proteomes" id="UP000216454"/>
    </source>
</evidence>
<dbReference type="PRINTS" id="PR00081">
    <property type="entry name" value="GDHRDH"/>
</dbReference>
<protein>
    <submittedName>
        <fullName evidence="4">Short-chain dehydrogenase</fullName>
    </submittedName>
</protein>
<keyword evidence="2" id="KW-0560">Oxidoreductase</keyword>
<dbReference type="AlphaFoldDB" id="A0A261EZ75"/>
<dbReference type="CDD" id="cd05233">
    <property type="entry name" value="SDR_c"/>
    <property type="match status" value="1"/>
</dbReference>
<comment type="caution">
    <text evidence="4">The sequence shown here is derived from an EMBL/GenBank/DDBJ whole genome shotgun (WGS) entry which is preliminary data.</text>
</comment>
<name>A0A261EZ75_9BIFI</name>
<dbReference type="PIRSF" id="PIRSF000126">
    <property type="entry name" value="11-beta-HSD1"/>
    <property type="match status" value="1"/>
</dbReference>
<proteinExistence type="inferred from homology"/>
<evidence type="ECO:0000313" key="4">
    <source>
        <dbReference type="EMBL" id="OZG51976.1"/>
    </source>
</evidence>
<gene>
    <name evidence="4" type="ORF">PSSU_0759</name>
</gene>
<sequence length="263" mass="28355">MGYALVTGATSGIGKEFTQILAQHGKDVILVARKENALKTLATQLHQQYGVHAVAVAIDLTDEDAAGELFSLTQDAGYFVDTLVNNAGFGDLTGFLDSNWHRSRDLMELNMITLTHLTYLYGREMREHHFGRILNVSSVAAAFAGPNMALYYASKAFVLSFTEAVADEVRGTGLTVTALCPGPTGTAFGANAHMSGRNFFTMAPPMSPKAVAQRGYRAMMTGRTAVYAGPITKAGFFAARILPRRVTHAICRWANGTPGRPTF</sequence>
<dbReference type="InterPro" id="IPR036291">
    <property type="entry name" value="NAD(P)-bd_dom_sf"/>
</dbReference>
<dbReference type="OrthoDB" id="9797538at2"/>
<dbReference type="EMBL" id="MWWQ01000006">
    <property type="protein sequence ID" value="OZG51976.1"/>
    <property type="molecule type" value="Genomic_DNA"/>
</dbReference>
<dbReference type="SUPFAM" id="SSF51735">
    <property type="entry name" value="NAD(P)-binding Rossmann-fold domains"/>
    <property type="match status" value="1"/>
</dbReference>
<dbReference type="PRINTS" id="PR00080">
    <property type="entry name" value="SDRFAMILY"/>
</dbReference>
<evidence type="ECO:0000256" key="1">
    <source>
        <dbReference type="ARBA" id="ARBA00006484"/>
    </source>
</evidence>
<dbReference type="GO" id="GO:0016491">
    <property type="term" value="F:oxidoreductase activity"/>
    <property type="evidence" value="ECO:0007669"/>
    <property type="project" value="UniProtKB-KW"/>
</dbReference>
<comment type="similarity">
    <text evidence="1 3">Belongs to the short-chain dehydrogenases/reductases (SDR) family.</text>
</comment>
<dbReference type="InterPro" id="IPR002347">
    <property type="entry name" value="SDR_fam"/>
</dbReference>